<dbReference type="OMA" id="IDMNAVH"/>
<evidence type="ECO:0000313" key="2">
    <source>
        <dbReference type="Proteomes" id="UP000030755"/>
    </source>
</evidence>
<name>A0A075B5A9_ROZAC</name>
<dbReference type="EMBL" id="KE560387">
    <property type="protein sequence ID" value="EPZ36920.1"/>
    <property type="molecule type" value="Genomic_DNA"/>
</dbReference>
<accession>A0A075B5A9</accession>
<keyword evidence="2" id="KW-1185">Reference proteome</keyword>
<dbReference type="HOGENOM" id="CLU_000680_27_6_1"/>
<dbReference type="Proteomes" id="UP000030755">
    <property type="component" value="Unassembled WGS sequence"/>
</dbReference>
<sequence>MKFYMHELYNENGQLVTETPEKLKTCEMFYSNLYKSEKADNESQNILINHIDKKLDDKDHNILMDEITDVELEEILKNLKQDKTPGIDGLGYEFYQLLWKLDKEFLLSIFKTIFETQSFPDSFKIFINTLVYKKNDKRDLRNWRALSMINTDRRIFSKILDERLNKVMPNIISPIQAGFIKGRNTYDQAFVMDQVIKYYRGKELEVDNAKNEFSNKIY</sequence>
<gene>
    <name evidence="1" type="ORF">O9G_006233</name>
</gene>
<dbReference type="InterPro" id="IPR043502">
    <property type="entry name" value="DNA/RNA_pol_sf"/>
</dbReference>
<dbReference type="PANTHER" id="PTHR31635:SF196">
    <property type="entry name" value="REVERSE TRANSCRIPTASE DOMAIN-CONTAINING PROTEIN-RELATED"/>
    <property type="match status" value="1"/>
</dbReference>
<protein>
    <submittedName>
        <fullName evidence="1">Uncharacterized protein</fullName>
    </submittedName>
</protein>
<proteinExistence type="predicted"/>
<evidence type="ECO:0000313" key="1">
    <source>
        <dbReference type="EMBL" id="EPZ36920.1"/>
    </source>
</evidence>
<dbReference type="STRING" id="988480.A0A075B5A9"/>
<dbReference type="OrthoDB" id="5598377at2759"/>
<reference evidence="1 2" key="1">
    <citation type="journal article" date="2013" name="Curr. Biol.">
        <title>Shared signatures of parasitism and phylogenomics unite Cryptomycota and microsporidia.</title>
        <authorList>
            <person name="James T.Y."/>
            <person name="Pelin A."/>
            <person name="Bonen L."/>
            <person name="Ahrendt S."/>
            <person name="Sain D."/>
            <person name="Corradi N."/>
            <person name="Stajich J.E."/>
        </authorList>
    </citation>
    <scope>NUCLEOTIDE SEQUENCE [LARGE SCALE GENOMIC DNA]</scope>
    <source>
        <strain evidence="1 2">CSF55</strain>
    </source>
</reference>
<dbReference type="AlphaFoldDB" id="A0A075B5A9"/>
<dbReference type="PANTHER" id="PTHR31635">
    <property type="entry name" value="REVERSE TRANSCRIPTASE DOMAIN-CONTAINING PROTEIN-RELATED"/>
    <property type="match status" value="1"/>
</dbReference>
<organism evidence="1 2">
    <name type="scientific">Rozella allomycis (strain CSF55)</name>
    <dbReference type="NCBI Taxonomy" id="988480"/>
    <lineage>
        <taxon>Eukaryota</taxon>
        <taxon>Fungi</taxon>
        <taxon>Fungi incertae sedis</taxon>
        <taxon>Cryptomycota</taxon>
        <taxon>Cryptomycota incertae sedis</taxon>
        <taxon>Rozella</taxon>
    </lineage>
</organism>
<dbReference type="SUPFAM" id="SSF56672">
    <property type="entry name" value="DNA/RNA polymerases"/>
    <property type="match status" value="1"/>
</dbReference>